<feature type="domain" description="Methyltransferase type 11" evidence="4">
    <location>
        <begin position="30"/>
        <end position="122"/>
    </location>
</feature>
<dbReference type="Proteomes" id="UP001597173">
    <property type="component" value="Unassembled WGS sequence"/>
</dbReference>
<evidence type="ECO:0000256" key="2">
    <source>
        <dbReference type="ARBA" id="ARBA00022679"/>
    </source>
</evidence>
<dbReference type="PANTHER" id="PTHR12526">
    <property type="entry name" value="GLYCOSYLTRANSFERASE"/>
    <property type="match status" value="1"/>
</dbReference>
<dbReference type="GO" id="GO:0016757">
    <property type="term" value="F:glycosyltransferase activity"/>
    <property type="evidence" value="ECO:0007669"/>
    <property type="project" value="UniProtKB-KW"/>
</dbReference>
<name>A0ABW3Z136_MYCRA</name>
<dbReference type="SUPFAM" id="SSF53756">
    <property type="entry name" value="UDP-Glycosyltransferase/glycogen phosphorylase"/>
    <property type="match status" value="1"/>
</dbReference>
<evidence type="ECO:0000313" key="6">
    <source>
        <dbReference type="Proteomes" id="UP001597173"/>
    </source>
</evidence>
<evidence type="ECO:0000259" key="3">
    <source>
        <dbReference type="Pfam" id="PF00534"/>
    </source>
</evidence>
<evidence type="ECO:0000256" key="1">
    <source>
        <dbReference type="ARBA" id="ARBA00022676"/>
    </source>
</evidence>
<dbReference type="EMBL" id="JBHTNF010000015">
    <property type="protein sequence ID" value="MFD1329887.1"/>
    <property type="molecule type" value="Genomic_DNA"/>
</dbReference>
<accession>A0ABW3Z136</accession>
<dbReference type="PANTHER" id="PTHR12526:SF510">
    <property type="entry name" value="D-INOSITOL 3-PHOSPHATE GLYCOSYLTRANSFERASE"/>
    <property type="match status" value="1"/>
</dbReference>
<dbReference type="Gene3D" id="3.40.50.2000">
    <property type="entry name" value="Glycogen Phosphorylase B"/>
    <property type="match status" value="2"/>
</dbReference>
<keyword evidence="1 5" id="KW-0328">Glycosyltransferase</keyword>
<dbReference type="InterPro" id="IPR013216">
    <property type="entry name" value="Methyltransf_11"/>
</dbReference>
<reference evidence="6" key="1">
    <citation type="journal article" date="2019" name="Int. J. Syst. Evol. Microbiol.">
        <title>The Global Catalogue of Microorganisms (GCM) 10K type strain sequencing project: providing services to taxonomists for standard genome sequencing and annotation.</title>
        <authorList>
            <consortium name="The Broad Institute Genomics Platform"/>
            <consortium name="The Broad Institute Genome Sequencing Center for Infectious Disease"/>
            <person name="Wu L."/>
            <person name="Ma J."/>
        </authorList>
    </citation>
    <scope>NUCLEOTIDE SEQUENCE [LARGE SCALE GENOMIC DNA]</scope>
    <source>
        <strain evidence="6">CCUG 55609</strain>
    </source>
</reference>
<feature type="domain" description="Glycosyl transferase family 1" evidence="3">
    <location>
        <begin position="419"/>
        <end position="579"/>
    </location>
</feature>
<dbReference type="Gene3D" id="3.40.50.150">
    <property type="entry name" value="Vaccinia Virus protein VP39"/>
    <property type="match status" value="1"/>
</dbReference>
<comment type="caution">
    <text evidence="5">The sequence shown here is derived from an EMBL/GenBank/DDBJ whole genome shotgun (WGS) entry which is preliminary data.</text>
</comment>
<evidence type="ECO:0000259" key="4">
    <source>
        <dbReference type="Pfam" id="PF08241"/>
    </source>
</evidence>
<keyword evidence="2 5" id="KW-0808">Transferase</keyword>
<dbReference type="Pfam" id="PF08241">
    <property type="entry name" value="Methyltransf_11"/>
    <property type="match status" value="1"/>
</dbReference>
<dbReference type="SUPFAM" id="SSF53335">
    <property type="entry name" value="S-adenosyl-L-methionine-dependent methyltransferases"/>
    <property type="match status" value="1"/>
</dbReference>
<dbReference type="Pfam" id="PF00534">
    <property type="entry name" value="Glycos_transf_1"/>
    <property type="match status" value="1"/>
</dbReference>
<protein>
    <submittedName>
        <fullName evidence="5">Glycosyltransferase</fullName>
        <ecNumber evidence="5">2.4.-.-</ecNumber>
    </submittedName>
</protein>
<dbReference type="RefSeq" id="WP_374840256.1">
    <property type="nucleotide sequence ID" value="NZ_JBHEEW010000014.1"/>
</dbReference>
<organism evidence="5 6">
    <name type="scientific">Mycoplana ramosa</name>
    <name type="common">Mycoplana bullata</name>
    <dbReference type="NCBI Taxonomy" id="40837"/>
    <lineage>
        <taxon>Bacteria</taxon>
        <taxon>Pseudomonadati</taxon>
        <taxon>Pseudomonadota</taxon>
        <taxon>Alphaproteobacteria</taxon>
        <taxon>Hyphomicrobiales</taxon>
        <taxon>Rhizobiaceae</taxon>
        <taxon>Mycoplana</taxon>
    </lineage>
</organism>
<evidence type="ECO:0000313" key="5">
    <source>
        <dbReference type="EMBL" id="MFD1329887.1"/>
    </source>
</evidence>
<keyword evidence="6" id="KW-1185">Reference proteome</keyword>
<gene>
    <name evidence="5" type="ORF">ACFQ33_18505</name>
</gene>
<dbReference type="EC" id="2.4.-.-" evidence="5"/>
<dbReference type="InterPro" id="IPR001296">
    <property type="entry name" value="Glyco_trans_1"/>
</dbReference>
<sequence length="628" mass="69849">MTRPTVTTSIPGQIDLIKEVIVSFPRGRILDLGTGSGLAARQFHQSGWDVTATGFDLDAYLDAPLPEGICVLPDVDICDLHQFGDAEFDAIWCAHVLEHVSNTGLALDELRRVLRSDGWLFIAVPPYKDRIVGGHVNSGWNLGSLMYVLADAGFGLAQGRFIHHGYNVFAMVQRGPGRLPAGVLRRANGDIEVLAEAGRFPEGFSPRQGFNGRRHSVNWLWNHPPEAIPARRSQLASPPPIAPMRIGFFVPWITKGKGGTENVGQMMANAMAKRGHEVTIFTFDDKRAPSRWPLDDRIALVHLPEAEDERADQQMAVDVSSRNFDILVGLHMDRAMLRYVRCAHKVGLPLVLSEPCVDPRFSRWIGNFSLDERDIAMAGATLIHLPLDEFVETLAPSVRGRTRIIPNTIREPEALANPGVEKSRYTLLTTSELAPHRNPSLVIEAFARLTHEFPEWRLQIVGDGPLRRQLEVRAQTLGINDRVDFAGEGDDVYPYYADADLFAIPTSFEDIPLTLCEAMAHGLPAVGFDNCVGASTQIISGRTGLLCNGDDQVRSLVRALRRLMADAALRDRMGRAARSAFEKRFRNDVVHHAWEEMFAEARELLANRKKPDLATITAVRLWERVWGL</sequence>
<dbReference type="InterPro" id="IPR029063">
    <property type="entry name" value="SAM-dependent_MTases_sf"/>
</dbReference>
<proteinExistence type="predicted"/>
<dbReference type="CDD" id="cd02440">
    <property type="entry name" value="AdoMet_MTases"/>
    <property type="match status" value="1"/>
</dbReference>